<proteinExistence type="predicted"/>
<sequence length="172" mass="19188">MPLLLSRASAADVRELVDLHYTVIQGPLSDILIGYDTEDGRQAAAGRWAQEMKDDPADLWLKVIDSETGRIVSTAHWKIYPTWVPIKTGPASLDWIPEGEERVLAEEIIHTFYQFRAQHQHGSPHVLLNRLYTHPDYQRRGCGAMLVRTGCGIADGLFLPAWVESSPGTGRG</sequence>
<dbReference type="Proteomes" id="UP001165186">
    <property type="component" value="Unassembled WGS sequence"/>
</dbReference>
<gene>
    <name evidence="1" type="primary">g7390</name>
    <name evidence="1" type="ORF">NpPPO83_00007390</name>
</gene>
<dbReference type="EMBL" id="BSXG01000037">
    <property type="protein sequence ID" value="GME27471.1"/>
    <property type="molecule type" value="Genomic_DNA"/>
</dbReference>
<evidence type="ECO:0000313" key="1">
    <source>
        <dbReference type="EMBL" id="GME27471.1"/>
    </source>
</evidence>
<accession>A0ACB5S3X8</accession>
<organism evidence="1 2">
    <name type="scientific">Neofusicoccum parvum</name>
    <dbReference type="NCBI Taxonomy" id="310453"/>
    <lineage>
        <taxon>Eukaryota</taxon>
        <taxon>Fungi</taxon>
        <taxon>Dikarya</taxon>
        <taxon>Ascomycota</taxon>
        <taxon>Pezizomycotina</taxon>
        <taxon>Dothideomycetes</taxon>
        <taxon>Dothideomycetes incertae sedis</taxon>
        <taxon>Botryosphaeriales</taxon>
        <taxon>Botryosphaeriaceae</taxon>
        <taxon>Neofusicoccum</taxon>
    </lineage>
</organism>
<reference evidence="1" key="1">
    <citation type="submission" date="2024-09" db="EMBL/GenBank/DDBJ databases">
        <title>Draft Genome Sequences of Neofusicoccum parvum.</title>
        <authorList>
            <person name="Ashida A."/>
            <person name="Camagna M."/>
            <person name="Tanaka A."/>
            <person name="Takemoto D."/>
        </authorList>
    </citation>
    <scope>NUCLEOTIDE SEQUENCE</scope>
    <source>
        <strain evidence="1">PPO83</strain>
    </source>
</reference>
<comment type="caution">
    <text evidence="1">The sequence shown here is derived from an EMBL/GenBank/DDBJ whole genome shotgun (WGS) entry which is preliminary data.</text>
</comment>
<protein>
    <submittedName>
        <fullName evidence="1">GNAT family protein</fullName>
    </submittedName>
</protein>
<keyword evidence="2" id="KW-1185">Reference proteome</keyword>
<name>A0ACB5S3X8_9PEZI</name>
<evidence type="ECO:0000313" key="2">
    <source>
        <dbReference type="Proteomes" id="UP001165186"/>
    </source>
</evidence>